<evidence type="ECO:0000313" key="3">
    <source>
        <dbReference type="Proteomes" id="UP000037510"/>
    </source>
</evidence>
<reference evidence="2 3" key="1">
    <citation type="journal article" date="2015" name="Genome Biol. Evol.">
        <title>The genome of winter moth (Operophtera brumata) provides a genomic perspective on sexual dimorphism and phenology.</title>
        <authorList>
            <person name="Derks M.F."/>
            <person name="Smit S."/>
            <person name="Salis L."/>
            <person name="Schijlen E."/>
            <person name="Bossers A."/>
            <person name="Mateman C."/>
            <person name="Pijl A.S."/>
            <person name="de Ridder D."/>
            <person name="Groenen M.A."/>
            <person name="Visser M.E."/>
            <person name="Megens H.J."/>
        </authorList>
    </citation>
    <scope>NUCLEOTIDE SEQUENCE [LARGE SCALE GENOMIC DNA]</scope>
    <source>
        <strain evidence="2">WM2013NL</strain>
        <tissue evidence="2">Head and thorax</tissue>
    </source>
</reference>
<evidence type="ECO:0000256" key="1">
    <source>
        <dbReference type="SAM" id="MobiDB-lite"/>
    </source>
</evidence>
<feature type="region of interest" description="Disordered" evidence="1">
    <location>
        <begin position="97"/>
        <end position="195"/>
    </location>
</feature>
<dbReference type="EMBL" id="JTDY01002959">
    <property type="protein sequence ID" value="KOB70412.1"/>
    <property type="molecule type" value="Genomic_DNA"/>
</dbReference>
<keyword evidence="3" id="KW-1185">Reference proteome</keyword>
<name>A0A0L7L4L2_OPEBR</name>
<dbReference type="Proteomes" id="UP000037510">
    <property type="component" value="Unassembled WGS sequence"/>
</dbReference>
<sequence>MAFSLYEKDTACGFTLLHFNRCAALSKPKSRKISVPELLEVPQKILNLNLQQSKTPDITPAIYEVKDLLCMPGVTIEAWKGIRKALHHVTGARPSAIARTTAIGSSPVGSRDRRAARAQSHRPHPYFNHDHRHSLKPGPSQDDARRSPSAPFAPDARTRSPDALGTESAQPRMASDGGTTPPQQPQPQRQYRQPQDAGRLAILETAIQIMQEVLQALRAGEDPVPVVIAGMGKLLQAYWSSGSCTGTPGASDTRWHS</sequence>
<organism evidence="2 3">
    <name type="scientific">Operophtera brumata</name>
    <name type="common">Winter moth</name>
    <name type="synonym">Phalaena brumata</name>
    <dbReference type="NCBI Taxonomy" id="104452"/>
    <lineage>
        <taxon>Eukaryota</taxon>
        <taxon>Metazoa</taxon>
        <taxon>Ecdysozoa</taxon>
        <taxon>Arthropoda</taxon>
        <taxon>Hexapoda</taxon>
        <taxon>Insecta</taxon>
        <taxon>Pterygota</taxon>
        <taxon>Neoptera</taxon>
        <taxon>Endopterygota</taxon>
        <taxon>Lepidoptera</taxon>
        <taxon>Glossata</taxon>
        <taxon>Ditrysia</taxon>
        <taxon>Geometroidea</taxon>
        <taxon>Geometridae</taxon>
        <taxon>Larentiinae</taxon>
        <taxon>Operophtera</taxon>
    </lineage>
</organism>
<feature type="compositionally biased region" description="Basic residues" evidence="1">
    <location>
        <begin position="116"/>
        <end position="135"/>
    </location>
</feature>
<accession>A0A0L7L4L2</accession>
<proteinExistence type="predicted"/>
<dbReference type="AlphaFoldDB" id="A0A0L7L4L2"/>
<protein>
    <submittedName>
        <fullName evidence="2">Uncharacterized protein</fullName>
    </submittedName>
</protein>
<comment type="caution">
    <text evidence="2">The sequence shown here is derived from an EMBL/GenBank/DDBJ whole genome shotgun (WGS) entry which is preliminary data.</text>
</comment>
<gene>
    <name evidence="2" type="ORF">OBRU01_16194</name>
</gene>
<feature type="compositionally biased region" description="Low complexity" evidence="1">
    <location>
        <begin position="186"/>
        <end position="195"/>
    </location>
</feature>
<evidence type="ECO:0000313" key="2">
    <source>
        <dbReference type="EMBL" id="KOB70412.1"/>
    </source>
</evidence>